<evidence type="ECO:0000313" key="2">
    <source>
        <dbReference type="EMBL" id="MCT8328001.1"/>
    </source>
</evidence>
<feature type="chain" id="PRO_5047254656" evidence="1">
    <location>
        <begin position="24"/>
        <end position="234"/>
    </location>
</feature>
<evidence type="ECO:0000313" key="3">
    <source>
        <dbReference type="Proteomes" id="UP001205601"/>
    </source>
</evidence>
<sequence length="234" mass="25302">MRQKPVTAACVALTLVSAPIARADDSPIVIELFTSQGCSSCPPADELLGSLANRTDVLPLALHVDYWDYIGWKDTFGSPAHSERQRAYAQHAGVRMVYTPQMIVGGMEHLVGVKPEAMEQAIRMEAAMPHLVSLTLERSGDSVAISARPLGQLPEDTMVQLVRVRPSATVEIGRGENAGRTFTYSHIVTDWTQLGDWDGHEPFRQTVAAPGADDVVVIVQEPGPGRILAAAVMH</sequence>
<dbReference type="InterPro" id="IPR010634">
    <property type="entry name" value="DUF1223"/>
</dbReference>
<keyword evidence="1" id="KW-0732">Signal</keyword>
<name>A0ABT2NGG1_9RHOB</name>
<reference evidence="3" key="1">
    <citation type="submission" date="2023-07" db="EMBL/GenBank/DDBJ databases">
        <title>Defluviimonas sediminis sp. nov., isolated from mangrove sediment.</title>
        <authorList>
            <person name="Liu L."/>
            <person name="Li J."/>
            <person name="Huang Y."/>
            <person name="Pan J."/>
            <person name="Li M."/>
        </authorList>
    </citation>
    <scope>NUCLEOTIDE SEQUENCE [LARGE SCALE GENOMIC DNA]</scope>
    <source>
        <strain evidence="3">FT324</strain>
    </source>
</reference>
<dbReference type="EMBL" id="JAOCQF010000001">
    <property type="protein sequence ID" value="MCT8328001.1"/>
    <property type="molecule type" value="Genomic_DNA"/>
</dbReference>
<evidence type="ECO:0000256" key="1">
    <source>
        <dbReference type="SAM" id="SignalP"/>
    </source>
</evidence>
<dbReference type="Proteomes" id="UP001205601">
    <property type="component" value="Unassembled WGS sequence"/>
</dbReference>
<dbReference type="RefSeq" id="WP_261493448.1">
    <property type="nucleotide sequence ID" value="NZ_JAOCQF010000001.1"/>
</dbReference>
<keyword evidence="3" id="KW-1185">Reference proteome</keyword>
<proteinExistence type="predicted"/>
<gene>
    <name evidence="2" type="ORF">N5I32_00570</name>
</gene>
<dbReference type="InterPro" id="IPR036249">
    <property type="entry name" value="Thioredoxin-like_sf"/>
</dbReference>
<dbReference type="PANTHER" id="PTHR36057">
    <property type="match status" value="1"/>
</dbReference>
<dbReference type="SUPFAM" id="SSF52833">
    <property type="entry name" value="Thioredoxin-like"/>
    <property type="match status" value="1"/>
</dbReference>
<protein>
    <submittedName>
        <fullName evidence="2">DUF1223 domain-containing protein</fullName>
    </submittedName>
</protein>
<organism evidence="2 3">
    <name type="scientific">Albidovulum sediminis</name>
    <dbReference type="NCBI Taxonomy" id="3066345"/>
    <lineage>
        <taxon>Bacteria</taxon>
        <taxon>Pseudomonadati</taxon>
        <taxon>Pseudomonadota</taxon>
        <taxon>Alphaproteobacteria</taxon>
        <taxon>Rhodobacterales</taxon>
        <taxon>Paracoccaceae</taxon>
        <taxon>Albidovulum</taxon>
    </lineage>
</organism>
<dbReference type="Pfam" id="PF06764">
    <property type="entry name" value="DUF1223"/>
    <property type="match status" value="1"/>
</dbReference>
<accession>A0ABT2NGG1</accession>
<comment type="caution">
    <text evidence="2">The sequence shown here is derived from an EMBL/GenBank/DDBJ whole genome shotgun (WGS) entry which is preliminary data.</text>
</comment>
<feature type="signal peptide" evidence="1">
    <location>
        <begin position="1"/>
        <end position="23"/>
    </location>
</feature>
<dbReference type="PANTHER" id="PTHR36057:SF1">
    <property type="entry name" value="LIPOPROTEIN LIPID ATTACHMENT SITE-LIKE PROTEIN, PUTATIVE (DUF1223)-RELATED"/>
    <property type="match status" value="1"/>
</dbReference>